<dbReference type="InterPro" id="IPR000890">
    <property type="entry name" value="Aliphatic_acid_kin_short-chain"/>
</dbReference>
<evidence type="ECO:0000256" key="1">
    <source>
        <dbReference type="ARBA" id="ARBA00008748"/>
    </source>
</evidence>
<sequence length="393" mass="41869">MKKEVIVLNCGSSSVKFAIIDADTGEAGLSGIAEALGNSDASLSYKLNGKKEKRALPEKAGHTEALSAISEVIASTGVKPIAIGHRVVHGGEKFKQAALVDDSVLEAIEDYASMAPLHNMANLKGIVTAQEAYPDLPHVVVFDTSFFQTLPKKAFIYALPMSLYREHGIRRYGFHGTSHKFILDSMAKILEKPVSDTSIISAHLGNGCSVSAIEKGVAVDTSLGFIPLEGLVMGTRCGDLDPSLPGTLQKKLGKTADEISDLLNKQSGLLGISELSNDCRTLEDAALEGHEGALLAIEIFCYRLAKYIAGYLVAVPTLDAIVFTGGIGENSSLIRETTMGYFAHFGISLNEQRNTDARFGRGGKITTDKSSTAVYVVPTNEEWVIAAEAATFA</sequence>
<comment type="similarity">
    <text evidence="1 9 10">Belongs to the acetokinase family.</text>
</comment>
<dbReference type="CDD" id="cd24010">
    <property type="entry name" value="ASKHA_NBD_AcK_PK"/>
    <property type="match status" value="1"/>
</dbReference>
<dbReference type="PROSITE" id="PS01075">
    <property type="entry name" value="ACETATE_KINASE_1"/>
    <property type="match status" value="1"/>
</dbReference>
<feature type="binding site" evidence="9">
    <location>
        <position position="381"/>
    </location>
    <ligand>
        <name>Mg(2+)</name>
        <dbReference type="ChEBI" id="CHEBI:18420"/>
    </ligand>
</feature>
<evidence type="ECO:0000256" key="5">
    <source>
        <dbReference type="ARBA" id="ARBA00022741"/>
    </source>
</evidence>
<keyword evidence="2 9" id="KW-0963">Cytoplasm</keyword>
<evidence type="ECO:0000256" key="2">
    <source>
        <dbReference type="ARBA" id="ARBA00022490"/>
    </source>
</evidence>
<evidence type="ECO:0000256" key="9">
    <source>
        <dbReference type="HAMAP-Rule" id="MF_00020"/>
    </source>
</evidence>
<keyword evidence="6 9" id="KW-0418">Kinase</keyword>
<comment type="subcellular location">
    <subcellularLocation>
        <location evidence="9">Cytoplasm</location>
    </subcellularLocation>
</comment>
<evidence type="ECO:0000256" key="3">
    <source>
        <dbReference type="ARBA" id="ARBA00022679"/>
    </source>
</evidence>
<dbReference type="PANTHER" id="PTHR21060:SF21">
    <property type="entry name" value="ACETATE KINASE"/>
    <property type="match status" value="1"/>
</dbReference>
<feature type="binding site" evidence="9">
    <location>
        <position position="86"/>
    </location>
    <ligand>
        <name>substrate</name>
    </ligand>
</feature>
<feature type="binding site" evidence="9">
    <location>
        <begin position="203"/>
        <end position="207"/>
    </location>
    <ligand>
        <name>ATP</name>
        <dbReference type="ChEBI" id="CHEBI:30616"/>
    </ligand>
</feature>
<comment type="caution">
    <text evidence="11">The sequence shown here is derived from an EMBL/GenBank/DDBJ whole genome shotgun (WGS) entry which is preliminary data.</text>
</comment>
<comment type="cofactor">
    <cofactor evidence="9">
        <name>Mg(2+)</name>
        <dbReference type="ChEBI" id="CHEBI:18420"/>
    </cofactor>
    <cofactor evidence="9">
        <name>Mn(2+)</name>
        <dbReference type="ChEBI" id="CHEBI:29035"/>
    </cofactor>
    <text evidence="9">Mg(2+). Can also accept Mn(2+).</text>
</comment>
<dbReference type="GO" id="GO:0006085">
    <property type="term" value="P:acetyl-CoA biosynthetic process"/>
    <property type="evidence" value="ECO:0007669"/>
    <property type="project" value="UniProtKB-UniRule"/>
</dbReference>
<keyword evidence="7 9" id="KW-0067">ATP-binding</keyword>
<feature type="site" description="Transition state stabilizer" evidence="9">
    <location>
        <position position="236"/>
    </location>
</feature>
<evidence type="ECO:0000313" key="12">
    <source>
        <dbReference type="Proteomes" id="UP000031197"/>
    </source>
</evidence>
<gene>
    <name evidence="9" type="primary">ackA</name>
    <name evidence="11" type="ORF">RJ41_00570</name>
</gene>
<dbReference type="Gene3D" id="3.30.420.40">
    <property type="match status" value="2"/>
</dbReference>
<feature type="site" description="Transition state stabilizer" evidence="9">
    <location>
        <position position="175"/>
    </location>
</feature>
<evidence type="ECO:0000256" key="7">
    <source>
        <dbReference type="ARBA" id="ARBA00022840"/>
    </source>
</evidence>
<dbReference type="GO" id="GO:0000287">
    <property type="term" value="F:magnesium ion binding"/>
    <property type="evidence" value="ECO:0007669"/>
    <property type="project" value="UniProtKB-UniRule"/>
</dbReference>
<evidence type="ECO:0000256" key="10">
    <source>
        <dbReference type="RuleBase" id="RU003835"/>
    </source>
</evidence>
<accession>A0A0B3YIT4</accession>
<keyword evidence="12" id="KW-1185">Reference proteome</keyword>
<feature type="binding site" evidence="9">
    <location>
        <begin position="278"/>
        <end position="280"/>
    </location>
    <ligand>
        <name>ATP</name>
        <dbReference type="ChEBI" id="CHEBI:30616"/>
    </ligand>
</feature>
<dbReference type="RefSeq" id="WP_039216254.1">
    <property type="nucleotide sequence ID" value="NZ_JWLW01000001.1"/>
</dbReference>
<keyword evidence="4 9" id="KW-0479">Metal-binding</keyword>
<dbReference type="InterPro" id="IPR023865">
    <property type="entry name" value="Aliphatic_acid_kinase_CS"/>
</dbReference>
<evidence type="ECO:0000256" key="6">
    <source>
        <dbReference type="ARBA" id="ARBA00022777"/>
    </source>
</evidence>
<dbReference type="AlphaFoldDB" id="A0A0B3YIT4"/>
<feature type="binding site" evidence="9">
    <location>
        <position position="16"/>
    </location>
    <ligand>
        <name>ATP</name>
        <dbReference type="ChEBI" id="CHEBI:30616"/>
    </ligand>
</feature>
<comment type="pathway">
    <text evidence="9">Metabolic intermediate biosynthesis; acetyl-CoA biosynthesis; acetyl-CoA from acetate: step 1/2.</text>
</comment>
<dbReference type="PRINTS" id="PR00471">
    <property type="entry name" value="ACETATEKNASE"/>
</dbReference>
<keyword evidence="3 9" id="KW-0808">Transferase</keyword>
<dbReference type="PROSITE" id="PS01076">
    <property type="entry name" value="ACETATE_KINASE_2"/>
    <property type="match status" value="1"/>
</dbReference>
<dbReference type="OrthoDB" id="9802453at2"/>
<feature type="active site" description="Proton donor/acceptor" evidence="9">
    <location>
        <position position="143"/>
    </location>
</feature>
<dbReference type="GO" id="GO:0005829">
    <property type="term" value="C:cytosol"/>
    <property type="evidence" value="ECO:0007669"/>
    <property type="project" value="TreeGrafter"/>
</dbReference>
<dbReference type="InterPro" id="IPR004372">
    <property type="entry name" value="Ac/propionate_kinase"/>
</dbReference>
<reference evidence="11 12" key="1">
    <citation type="submission" date="2014-12" db="EMBL/GenBank/DDBJ databases">
        <title>Genome sequencing of Alteromonas marina AD001.</title>
        <authorList>
            <person name="Adrian T.G.S."/>
            <person name="Chan K.G."/>
        </authorList>
    </citation>
    <scope>NUCLEOTIDE SEQUENCE [LARGE SCALE GENOMIC DNA]</scope>
    <source>
        <strain evidence="11 12">AD001</strain>
    </source>
</reference>
<dbReference type="EC" id="2.7.2.1" evidence="9"/>
<dbReference type="Proteomes" id="UP000031197">
    <property type="component" value="Unassembled WGS sequence"/>
</dbReference>
<keyword evidence="5 9" id="KW-0547">Nucleotide-binding</keyword>
<keyword evidence="8 9" id="KW-0460">Magnesium</keyword>
<dbReference type="GO" id="GO:0006083">
    <property type="term" value="P:acetate metabolic process"/>
    <property type="evidence" value="ECO:0007669"/>
    <property type="project" value="TreeGrafter"/>
</dbReference>
<protein>
    <recommendedName>
        <fullName evidence="9">Acetate kinase</fullName>
        <ecNumber evidence="9">2.7.2.1</ecNumber>
    </recommendedName>
    <alternativeName>
        <fullName evidence="9">Acetokinase</fullName>
    </alternativeName>
</protein>
<evidence type="ECO:0000256" key="4">
    <source>
        <dbReference type="ARBA" id="ARBA00022723"/>
    </source>
</evidence>
<proteinExistence type="inferred from homology"/>
<dbReference type="PANTHER" id="PTHR21060">
    <property type="entry name" value="ACETATE KINASE"/>
    <property type="match status" value="1"/>
</dbReference>
<comment type="subunit">
    <text evidence="9">Homodimer.</text>
</comment>
<feature type="binding site" evidence="9">
    <location>
        <position position="9"/>
    </location>
    <ligand>
        <name>Mg(2+)</name>
        <dbReference type="ChEBI" id="CHEBI:18420"/>
    </ligand>
</feature>
<evidence type="ECO:0000313" key="11">
    <source>
        <dbReference type="EMBL" id="KHT57859.1"/>
    </source>
</evidence>
<dbReference type="GO" id="GO:0008776">
    <property type="term" value="F:acetate kinase activity"/>
    <property type="evidence" value="ECO:0007669"/>
    <property type="project" value="UniProtKB-UniRule"/>
</dbReference>
<dbReference type="Pfam" id="PF00871">
    <property type="entry name" value="Acetate_kinase"/>
    <property type="match status" value="1"/>
</dbReference>
<dbReference type="HAMAP" id="MF_00020">
    <property type="entry name" value="Acetate_kinase"/>
    <property type="match status" value="1"/>
</dbReference>
<dbReference type="UniPathway" id="UPA00340">
    <property type="reaction ID" value="UER00458"/>
</dbReference>
<organism evidence="11 12">
    <name type="scientific">Alteromonas marina</name>
    <dbReference type="NCBI Taxonomy" id="203795"/>
    <lineage>
        <taxon>Bacteria</taxon>
        <taxon>Pseudomonadati</taxon>
        <taxon>Pseudomonadota</taxon>
        <taxon>Gammaproteobacteria</taxon>
        <taxon>Alteromonadales</taxon>
        <taxon>Alteromonadaceae</taxon>
        <taxon>Alteromonas/Salinimonas group</taxon>
        <taxon>Alteromonas</taxon>
    </lineage>
</organism>
<name>A0A0B3YIT4_9ALTE</name>
<dbReference type="PIRSF" id="PIRSF000722">
    <property type="entry name" value="Acetate_prop_kin"/>
    <property type="match status" value="1"/>
</dbReference>
<dbReference type="NCBIfam" id="TIGR00016">
    <property type="entry name" value="ackA"/>
    <property type="match status" value="1"/>
</dbReference>
<dbReference type="GO" id="GO:0005524">
    <property type="term" value="F:ATP binding"/>
    <property type="evidence" value="ECO:0007669"/>
    <property type="project" value="UniProtKB-KW"/>
</dbReference>
<dbReference type="InterPro" id="IPR043129">
    <property type="entry name" value="ATPase_NBD"/>
</dbReference>
<feature type="binding site" evidence="9">
    <location>
        <begin position="326"/>
        <end position="330"/>
    </location>
    <ligand>
        <name>ATP</name>
        <dbReference type="ChEBI" id="CHEBI:30616"/>
    </ligand>
</feature>
<comment type="catalytic activity">
    <reaction evidence="9">
        <text>acetate + ATP = acetyl phosphate + ADP</text>
        <dbReference type="Rhea" id="RHEA:11352"/>
        <dbReference type="ChEBI" id="CHEBI:22191"/>
        <dbReference type="ChEBI" id="CHEBI:30089"/>
        <dbReference type="ChEBI" id="CHEBI:30616"/>
        <dbReference type="ChEBI" id="CHEBI:456216"/>
        <dbReference type="EC" id="2.7.2.1"/>
    </reaction>
</comment>
<dbReference type="SUPFAM" id="SSF53067">
    <property type="entry name" value="Actin-like ATPase domain"/>
    <property type="match status" value="2"/>
</dbReference>
<dbReference type="EMBL" id="JWLW01000001">
    <property type="protein sequence ID" value="KHT57859.1"/>
    <property type="molecule type" value="Genomic_DNA"/>
</dbReference>
<evidence type="ECO:0000256" key="8">
    <source>
        <dbReference type="ARBA" id="ARBA00022842"/>
    </source>
</evidence>
<comment type="function">
    <text evidence="9">Catalyzes the formation of acetyl phosphate from acetate and ATP. Can also catalyze the reverse reaction.</text>
</comment>